<dbReference type="GO" id="GO:0046496">
    <property type="term" value="P:nicotinamide nucleotide metabolic process"/>
    <property type="evidence" value="ECO:0007669"/>
    <property type="project" value="UniProtKB-UniRule"/>
</dbReference>
<dbReference type="CDD" id="cd01171">
    <property type="entry name" value="YXKO-related"/>
    <property type="match status" value="1"/>
</dbReference>
<comment type="similarity">
    <text evidence="6">Belongs to the NnrD/CARKD family.</text>
</comment>
<sequence>MAISILNRSNLPLDLLQKKQGHKFDHGHALVLSGGVGRTGAARLAAMAALRIGAGVVSIGTPPAAISEVAAHISALMVRKIKTPHDLEIALSDKRISALCVGPGFGTSPAQIGLIEEILAAKRATVLDADAITLLAMNRELCTLLHPACVLTPHAGEFARLFPDTSAEAFAASIDKRAEVTINAAHDMGCIVIAKGEDTLVADHNGHVYLHQATGARAAPWLATAGSGDVLAGFITGLMARGFTPLEAAKVAVWLHVECAITFGPGLIAEDLPAVLPKVLRKLLV</sequence>
<evidence type="ECO:0000256" key="4">
    <source>
        <dbReference type="ARBA" id="ARBA00023027"/>
    </source>
</evidence>
<dbReference type="GO" id="GO:0052856">
    <property type="term" value="F:NAD(P)HX epimerase activity"/>
    <property type="evidence" value="ECO:0007669"/>
    <property type="project" value="TreeGrafter"/>
</dbReference>
<dbReference type="GO" id="GO:0005524">
    <property type="term" value="F:ATP binding"/>
    <property type="evidence" value="ECO:0007669"/>
    <property type="project" value="UniProtKB-KW"/>
</dbReference>
<dbReference type="GO" id="GO:0110051">
    <property type="term" value="P:metabolite repair"/>
    <property type="evidence" value="ECO:0007669"/>
    <property type="project" value="TreeGrafter"/>
</dbReference>
<dbReference type="InterPro" id="IPR017953">
    <property type="entry name" value="Carbohydrate_kinase_pred_CS"/>
</dbReference>
<dbReference type="HOGENOM" id="CLU_024853_2_3_5"/>
<dbReference type="OrthoDB" id="9806925at2"/>
<comment type="cofactor">
    <cofactor evidence="6">
        <name>Mg(2+)</name>
        <dbReference type="ChEBI" id="CHEBI:18420"/>
    </cofactor>
</comment>
<reference evidence="8 9" key="1">
    <citation type="journal article" date="2011" name="BMC Genomics">
        <title>Comparative genome analysis and genome-guided physiological analysis of Roseobacter litoralis.</title>
        <authorList>
            <person name="Kalhoefer D."/>
            <person name="Thole S."/>
            <person name="Voget S."/>
            <person name="Lehmann R."/>
            <person name="Liesegang H."/>
            <person name="Wollher A."/>
            <person name="Daniel R."/>
            <person name="Simon M."/>
            <person name="Brinkhoff T."/>
        </authorList>
    </citation>
    <scope>NUCLEOTIDE SEQUENCE [LARGE SCALE GENOMIC DNA]</scope>
    <source>
        <strain evidence="9">ATCC 49566 / DSM 6996 / JCM 21268 / NBRC 15278 / OCh 149</strain>
    </source>
</reference>
<dbReference type="PANTHER" id="PTHR12592">
    <property type="entry name" value="ATP-DEPENDENT (S)-NAD(P)H-HYDRATE DEHYDRATASE FAMILY MEMBER"/>
    <property type="match status" value="1"/>
</dbReference>
<evidence type="ECO:0000256" key="1">
    <source>
        <dbReference type="ARBA" id="ARBA00022741"/>
    </source>
</evidence>
<dbReference type="STRING" id="391595.RLO149_c019830"/>
<accession>F7ZKE8</accession>
<evidence type="ECO:0000313" key="9">
    <source>
        <dbReference type="Proteomes" id="UP000001353"/>
    </source>
</evidence>
<dbReference type="InterPro" id="IPR000631">
    <property type="entry name" value="CARKD"/>
</dbReference>
<feature type="domain" description="YjeF C-terminal" evidence="7">
    <location>
        <begin position="6"/>
        <end position="283"/>
    </location>
</feature>
<feature type="binding site" evidence="6">
    <location>
        <position position="104"/>
    </location>
    <ligand>
        <name>(6S)-NADPHX</name>
        <dbReference type="ChEBI" id="CHEBI:64076"/>
    </ligand>
</feature>
<evidence type="ECO:0000259" key="7">
    <source>
        <dbReference type="PROSITE" id="PS51383"/>
    </source>
</evidence>
<proteinExistence type="inferred from homology"/>
<comment type="subunit">
    <text evidence="6">Homotetramer.</text>
</comment>
<dbReference type="GO" id="GO:0052855">
    <property type="term" value="F:ADP-dependent NAD(P)H-hydrate dehydratase activity"/>
    <property type="evidence" value="ECO:0007669"/>
    <property type="project" value="UniProtKB-UniRule"/>
</dbReference>
<dbReference type="PROSITE" id="PS01050">
    <property type="entry name" value="YJEF_C_2"/>
    <property type="match status" value="1"/>
</dbReference>
<dbReference type="Proteomes" id="UP000001353">
    <property type="component" value="Chromosome"/>
</dbReference>
<dbReference type="PANTHER" id="PTHR12592:SF0">
    <property type="entry name" value="ATP-DEPENDENT (S)-NAD(P)H-HYDRATE DEHYDRATASE"/>
    <property type="match status" value="1"/>
</dbReference>
<dbReference type="Pfam" id="PF01256">
    <property type="entry name" value="Carb_kinase"/>
    <property type="match status" value="1"/>
</dbReference>
<keyword evidence="4 6" id="KW-0520">NAD</keyword>
<dbReference type="eggNOG" id="COG0063">
    <property type="taxonomic scope" value="Bacteria"/>
</dbReference>
<keyword evidence="5 6" id="KW-0456">Lyase</keyword>
<organism evidence="8 9">
    <name type="scientific">Roseobacter litoralis (strain ATCC 49566 / DSM 6996 / JCM 21268 / NBRC 15278 / OCh 149)</name>
    <dbReference type="NCBI Taxonomy" id="391595"/>
    <lineage>
        <taxon>Bacteria</taxon>
        <taxon>Pseudomonadati</taxon>
        <taxon>Pseudomonadota</taxon>
        <taxon>Alphaproteobacteria</taxon>
        <taxon>Rhodobacterales</taxon>
        <taxon>Roseobacteraceae</taxon>
        <taxon>Roseobacter</taxon>
    </lineage>
</organism>
<name>F7ZKE8_ROSLO</name>
<dbReference type="KEGG" id="rli:RLO149_c019830"/>
<keyword evidence="2 6" id="KW-0067">ATP-binding</keyword>
<dbReference type="SUPFAM" id="SSF53613">
    <property type="entry name" value="Ribokinase-like"/>
    <property type="match status" value="1"/>
</dbReference>
<evidence type="ECO:0000256" key="2">
    <source>
        <dbReference type="ARBA" id="ARBA00022840"/>
    </source>
</evidence>
<dbReference type="RefSeq" id="WP_013961895.1">
    <property type="nucleotide sequence ID" value="NC_015730.1"/>
</dbReference>
<dbReference type="Gene3D" id="3.40.1190.20">
    <property type="match status" value="1"/>
</dbReference>
<comment type="catalytic activity">
    <reaction evidence="6">
        <text>(6S)-NADHX + ADP = AMP + phosphate + NADH + H(+)</text>
        <dbReference type="Rhea" id="RHEA:32223"/>
        <dbReference type="ChEBI" id="CHEBI:15378"/>
        <dbReference type="ChEBI" id="CHEBI:43474"/>
        <dbReference type="ChEBI" id="CHEBI:57945"/>
        <dbReference type="ChEBI" id="CHEBI:64074"/>
        <dbReference type="ChEBI" id="CHEBI:456215"/>
        <dbReference type="ChEBI" id="CHEBI:456216"/>
        <dbReference type="EC" id="4.2.1.136"/>
    </reaction>
</comment>
<dbReference type="AlphaFoldDB" id="F7ZKE8"/>
<evidence type="ECO:0000256" key="6">
    <source>
        <dbReference type="HAMAP-Rule" id="MF_01965"/>
    </source>
</evidence>
<gene>
    <name evidence="6" type="primary">nnrD</name>
    <name evidence="8" type="ordered locus">RLO149_c019830</name>
</gene>
<keyword evidence="1 6" id="KW-0547">Nucleotide-binding</keyword>
<feature type="binding site" evidence="6">
    <location>
        <position position="229"/>
    </location>
    <ligand>
        <name>(6S)-NADPHX</name>
        <dbReference type="ChEBI" id="CHEBI:64076"/>
    </ligand>
</feature>
<comment type="catalytic activity">
    <reaction evidence="6">
        <text>(6S)-NADPHX + ADP = AMP + phosphate + NADPH + H(+)</text>
        <dbReference type="Rhea" id="RHEA:32235"/>
        <dbReference type="ChEBI" id="CHEBI:15378"/>
        <dbReference type="ChEBI" id="CHEBI:43474"/>
        <dbReference type="ChEBI" id="CHEBI:57783"/>
        <dbReference type="ChEBI" id="CHEBI:64076"/>
        <dbReference type="ChEBI" id="CHEBI:456215"/>
        <dbReference type="ChEBI" id="CHEBI:456216"/>
        <dbReference type="EC" id="4.2.1.136"/>
    </reaction>
</comment>
<feature type="binding site" evidence="6">
    <location>
        <position position="154"/>
    </location>
    <ligand>
        <name>(6S)-NADPHX</name>
        <dbReference type="ChEBI" id="CHEBI:64076"/>
    </ligand>
</feature>
<evidence type="ECO:0000256" key="5">
    <source>
        <dbReference type="ARBA" id="ARBA00023239"/>
    </source>
</evidence>
<feature type="binding site" evidence="6">
    <location>
        <begin position="195"/>
        <end position="199"/>
    </location>
    <ligand>
        <name>AMP</name>
        <dbReference type="ChEBI" id="CHEBI:456215"/>
    </ligand>
</feature>
<dbReference type="EMBL" id="CP002623">
    <property type="protein sequence ID" value="AEI93967.1"/>
    <property type="molecule type" value="Genomic_DNA"/>
</dbReference>
<protein>
    <recommendedName>
        <fullName evidence="6">ADP-dependent (S)-NAD(P)H-hydrate dehydratase</fullName>
        <ecNumber evidence="6">4.2.1.136</ecNumber>
    </recommendedName>
    <alternativeName>
        <fullName evidence="6">ADP-dependent NAD(P)HX dehydratase</fullName>
    </alternativeName>
</protein>
<keyword evidence="9" id="KW-1185">Reference proteome</keyword>
<dbReference type="NCBIfam" id="TIGR00196">
    <property type="entry name" value="yjeF_cterm"/>
    <property type="match status" value="1"/>
</dbReference>
<dbReference type="InterPro" id="IPR029056">
    <property type="entry name" value="Ribokinase-like"/>
</dbReference>
<dbReference type="HAMAP" id="MF_01965">
    <property type="entry name" value="NADHX_dehydratase"/>
    <property type="match status" value="1"/>
</dbReference>
<evidence type="ECO:0000313" key="8">
    <source>
        <dbReference type="EMBL" id="AEI93967.1"/>
    </source>
</evidence>
<evidence type="ECO:0000256" key="3">
    <source>
        <dbReference type="ARBA" id="ARBA00022857"/>
    </source>
</evidence>
<feature type="binding site" evidence="6">
    <location>
        <position position="228"/>
    </location>
    <ligand>
        <name>AMP</name>
        <dbReference type="ChEBI" id="CHEBI:456215"/>
    </ligand>
</feature>
<comment type="function">
    <text evidence="6">Catalyzes the dehydration of the S-form of NAD(P)HX at the expense of ADP, which is converted to AMP. Together with NAD(P)HX epimerase, which catalyzes the epimerization of the S- and R-forms, the enzyme allows the repair of both epimers of NAD(P)HX, a damaged form of NAD(P)H that is a result of enzymatic or heat-dependent hydration.</text>
</comment>
<keyword evidence="8" id="KW-0808">Transferase</keyword>
<dbReference type="GO" id="GO:0016301">
    <property type="term" value="F:kinase activity"/>
    <property type="evidence" value="ECO:0007669"/>
    <property type="project" value="UniProtKB-KW"/>
</dbReference>
<feature type="binding site" evidence="6">
    <location>
        <position position="41"/>
    </location>
    <ligand>
        <name>(6S)-NADPHX</name>
        <dbReference type="ChEBI" id="CHEBI:64076"/>
    </ligand>
</feature>
<keyword evidence="8" id="KW-0418">Kinase</keyword>
<dbReference type="EC" id="4.2.1.136" evidence="6"/>
<keyword evidence="3 6" id="KW-0521">NADP</keyword>
<dbReference type="PROSITE" id="PS51383">
    <property type="entry name" value="YJEF_C_3"/>
    <property type="match status" value="1"/>
</dbReference>